<dbReference type="Gene3D" id="3.40.50.1000">
    <property type="entry name" value="HAD superfamily/HAD-like"/>
    <property type="match status" value="1"/>
</dbReference>
<gene>
    <name evidence="4" type="ORF">CCE28_03790</name>
</gene>
<dbReference type="NCBIfam" id="TIGR01549">
    <property type="entry name" value="HAD-SF-IA-v1"/>
    <property type="match status" value="1"/>
</dbReference>
<keyword evidence="5" id="KW-1185">Reference proteome</keyword>
<dbReference type="GO" id="GO:0046872">
    <property type="term" value="F:metal ion binding"/>
    <property type="evidence" value="ECO:0007669"/>
    <property type="project" value="UniProtKB-KW"/>
</dbReference>
<keyword evidence="2" id="KW-0479">Metal-binding</keyword>
<dbReference type="InterPro" id="IPR006439">
    <property type="entry name" value="HAD-SF_hydro_IA"/>
</dbReference>
<dbReference type="SFLD" id="SFLDS00003">
    <property type="entry name" value="Haloacid_Dehalogenase"/>
    <property type="match status" value="1"/>
</dbReference>
<organism evidence="4 5">
    <name type="scientific">Anaeromicrobium sediminis</name>
    <dbReference type="NCBI Taxonomy" id="1478221"/>
    <lineage>
        <taxon>Bacteria</taxon>
        <taxon>Bacillati</taxon>
        <taxon>Bacillota</taxon>
        <taxon>Clostridia</taxon>
        <taxon>Peptostreptococcales</taxon>
        <taxon>Thermotaleaceae</taxon>
        <taxon>Anaeromicrobium</taxon>
    </lineage>
</organism>
<evidence type="ECO:0000256" key="3">
    <source>
        <dbReference type="ARBA" id="ARBA00022801"/>
    </source>
</evidence>
<dbReference type="PANTHER" id="PTHR18901:SF38">
    <property type="entry name" value="PSEUDOURIDINE-5'-PHOSPHATASE"/>
    <property type="match status" value="1"/>
</dbReference>
<dbReference type="Gene3D" id="1.10.150.240">
    <property type="entry name" value="Putative phosphatase, domain 2"/>
    <property type="match status" value="1"/>
</dbReference>
<dbReference type="AlphaFoldDB" id="A0A267MMN4"/>
<dbReference type="Proteomes" id="UP000216024">
    <property type="component" value="Unassembled WGS sequence"/>
</dbReference>
<dbReference type="InterPro" id="IPR036412">
    <property type="entry name" value="HAD-like_sf"/>
</dbReference>
<dbReference type="InterPro" id="IPR041492">
    <property type="entry name" value="HAD_2"/>
</dbReference>
<dbReference type="Pfam" id="PF13419">
    <property type="entry name" value="HAD_2"/>
    <property type="match status" value="1"/>
</dbReference>
<proteinExistence type="inferred from homology"/>
<name>A0A267MMN4_9FIRM</name>
<dbReference type="FunFam" id="3.40.50.1000:FF:000036">
    <property type="entry name" value="HAD family hydrolase"/>
    <property type="match status" value="1"/>
</dbReference>
<comment type="caution">
    <text evidence="4">The sequence shown here is derived from an EMBL/GenBank/DDBJ whole genome shotgun (WGS) entry which is preliminary data.</text>
</comment>
<accession>A0A267MMN4</accession>
<dbReference type="RefSeq" id="WP_095131146.1">
    <property type="nucleotide sequence ID" value="NZ_NIBG01000002.1"/>
</dbReference>
<evidence type="ECO:0000313" key="4">
    <source>
        <dbReference type="EMBL" id="PAB60672.1"/>
    </source>
</evidence>
<dbReference type="CDD" id="cd07505">
    <property type="entry name" value="HAD_BPGM-like"/>
    <property type="match status" value="1"/>
</dbReference>
<dbReference type="OrthoDB" id="9797743at2"/>
<keyword evidence="3 4" id="KW-0378">Hydrolase</keyword>
<dbReference type="GO" id="GO:0016791">
    <property type="term" value="F:phosphatase activity"/>
    <property type="evidence" value="ECO:0007669"/>
    <property type="project" value="TreeGrafter"/>
</dbReference>
<dbReference type="PANTHER" id="PTHR18901">
    <property type="entry name" value="2-DEOXYGLUCOSE-6-PHOSPHATE PHOSPHATASE 2"/>
    <property type="match status" value="1"/>
</dbReference>
<evidence type="ECO:0000256" key="2">
    <source>
        <dbReference type="ARBA" id="ARBA00022723"/>
    </source>
</evidence>
<reference evidence="4 5" key="1">
    <citation type="submission" date="2017-06" db="EMBL/GenBank/DDBJ databases">
        <title>Draft genome sequence of anaerobic fermentative bacterium Anaeromicrobium sediminis DY2726D isolated from West Pacific Ocean sediments.</title>
        <authorList>
            <person name="Zeng X."/>
        </authorList>
    </citation>
    <scope>NUCLEOTIDE SEQUENCE [LARGE SCALE GENOMIC DNA]</scope>
    <source>
        <strain evidence="4 5">DY2726D</strain>
    </source>
</reference>
<dbReference type="SFLD" id="SFLDG01129">
    <property type="entry name" value="C1.5:_HAD__Beta-PGM__Phosphata"/>
    <property type="match status" value="1"/>
</dbReference>
<comment type="similarity">
    <text evidence="1">Belongs to the HAD-like hydrolase superfamily. CbbY/CbbZ/Gph/YieH family.</text>
</comment>
<dbReference type="InterPro" id="IPR023198">
    <property type="entry name" value="PGP-like_dom2"/>
</dbReference>
<sequence length="218" mass="25059">MFNNIEAVIFDLDGTLVDSMWIWLDIDIEYLKRKEVDVDSIDHLKLQKDIEGMSYTEVAIYFKENFNLEDSIEQIKADWLDMTREFYAEKILLKNGVKTLLDNIKDRELKLGVATSNTKELVDVVLKKNEIHDYFETIRTSCEVEKGKPHPDIYLKVAEDLGVNPKNCLAFEDTHAGVLAAKNAGMKVFAIADETSLPFKDDIMKDADRYLNGYHEIA</sequence>
<dbReference type="InterPro" id="IPR023214">
    <property type="entry name" value="HAD_sf"/>
</dbReference>
<dbReference type="SUPFAM" id="SSF56784">
    <property type="entry name" value="HAD-like"/>
    <property type="match status" value="1"/>
</dbReference>
<dbReference type="SFLD" id="SFLDG01135">
    <property type="entry name" value="C1.5.6:_HAD__Beta-PGM__Phospha"/>
    <property type="match status" value="1"/>
</dbReference>
<evidence type="ECO:0000313" key="5">
    <source>
        <dbReference type="Proteomes" id="UP000216024"/>
    </source>
</evidence>
<evidence type="ECO:0000256" key="1">
    <source>
        <dbReference type="ARBA" id="ARBA00006171"/>
    </source>
</evidence>
<protein>
    <submittedName>
        <fullName evidence="4">HAD family hydrolase</fullName>
    </submittedName>
</protein>
<dbReference type="EMBL" id="NIBG01000002">
    <property type="protein sequence ID" value="PAB60672.1"/>
    <property type="molecule type" value="Genomic_DNA"/>
</dbReference>
<dbReference type="NCBIfam" id="TIGR01509">
    <property type="entry name" value="HAD-SF-IA-v3"/>
    <property type="match status" value="1"/>
</dbReference>